<dbReference type="EMBL" id="JBHTNU010000025">
    <property type="protein sequence ID" value="MFD1428480.1"/>
    <property type="molecule type" value="Genomic_DNA"/>
</dbReference>
<name>A0ABW4CFY3_9BACL</name>
<sequence>MTISSFEEKRQEKIERLRQRANQLDRQAAQYRNTPEIRARRDMFGEPVKVGHHSEQRHRRLLDRTDRQIRRSIECTKKARELRRRAERMEKDSTIYSDDPEALQKLKAELIEAEEVHKAMKRINAEYRRAKGDIDAMENISEGTREGLKKAKASYPFGAANFKPFDLTNSNARIRRIKERIRKIKAAAEDETREIPFTGGLIVDNVEANRIQIVFDKKPGDKLRSSLKRNGFRWSPRNQAWQRHRNKTALYVAQEIIKGEGSC</sequence>
<organism evidence="2 3">
    <name type="scientific">Kroppenstedtia sanguinis</name>
    <dbReference type="NCBI Taxonomy" id="1380684"/>
    <lineage>
        <taxon>Bacteria</taxon>
        <taxon>Bacillati</taxon>
        <taxon>Bacillota</taxon>
        <taxon>Bacilli</taxon>
        <taxon>Bacillales</taxon>
        <taxon>Thermoactinomycetaceae</taxon>
        <taxon>Kroppenstedtia</taxon>
    </lineage>
</organism>
<protein>
    <submittedName>
        <fullName evidence="2">DUF3560 domain-containing protein</fullName>
    </submittedName>
</protein>
<feature type="coiled-coil region" evidence="1">
    <location>
        <begin position="167"/>
        <end position="194"/>
    </location>
</feature>
<feature type="coiled-coil region" evidence="1">
    <location>
        <begin position="7"/>
        <end position="34"/>
    </location>
</feature>
<evidence type="ECO:0000313" key="2">
    <source>
        <dbReference type="EMBL" id="MFD1428480.1"/>
    </source>
</evidence>
<keyword evidence="3" id="KW-1185">Reference proteome</keyword>
<dbReference type="RefSeq" id="WP_380167425.1">
    <property type="nucleotide sequence ID" value="NZ_JBHTNU010000025.1"/>
</dbReference>
<feature type="coiled-coil region" evidence="1">
    <location>
        <begin position="72"/>
        <end position="140"/>
    </location>
</feature>
<evidence type="ECO:0000256" key="1">
    <source>
        <dbReference type="SAM" id="Coils"/>
    </source>
</evidence>
<comment type="caution">
    <text evidence="2">The sequence shown here is derived from an EMBL/GenBank/DDBJ whole genome shotgun (WGS) entry which is preliminary data.</text>
</comment>
<reference evidence="3" key="1">
    <citation type="journal article" date="2019" name="Int. J. Syst. Evol. Microbiol.">
        <title>The Global Catalogue of Microorganisms (GCM) 10K type strain sequencing project: providing services to taxonomists for standard genome sequencing and annotation.</title>
        <authorList>
            <consortium name="The Broad Institute Genomics Platform"/>
            <consortium name="The Broad Institute Genome Sequencing Center for Infectious Disease"/>
            <person name="Wu L."/>
            <person name="Ma J."/>
        </authorList>
    </citation>
    <scope>NUCLEOTIDE SEQUENCE [LARGE SCALE GENOMIC DNA]</scope>
    <source>
        <strain evidence="3">S1</strain>
    </source>
</reference>
<gene>
    <name evidence="2" type="ORF">ACFQ4Y_16390</name>
</gene>
<dbReference type="InterPro" id="IPR021944">
    <property type="entry name" value="DUF3560"/>
</dbReference>
<keyword evidence="1" id="KW-0175">Coiled coil</keyword>
<proteinExistence type="predicted"/>
<accession>A0ABW4CFY3</accession>
<dbReference type="Proteomes" id="UP001597282">
    <property type="component" value="Unassembled WGS sequence"/>
</dbReference>
<evidence type="ECO:0000313" key="3">
    <source>
        <dbReference type="Proteomes" id="UP001597282"/>
    </source>
</evidence>
<dbReference type="Pfam" id="PF12083">
    <property type="entry name" value="DUF3560"/>
    <property type="match status" value="1"/>
</dbReference>